<dbReference type="SUPFAM" id="SSF49899">
    <property type="entry name" value="Concanavalin A-like lectins/glucanases"/>
    <property type="match status" value="1"/>
</dbReference>
<dbReference type="SUPFAM" id="SSF49373">
    <property type="entry name" value="Invasin/intimin cell-adhesion fragments"/>
    <property type="match status" value="2"/>
</dbReference>
<dbReference type="Proteomes" id="UP000615455">
    <property type="component" value="Unassembled WGS sequence"/>
</dbReference>
<dbReference type="RefSeq" id="WP_189017359.1">
    <property type="nucleotide sequence ID" value="NZ_BMHE01000038.1"/>
</dbReference>
<dbReference type="Pfam" id="PF10102">
    <property type="entry name" value="DUF2341"/>
    <property type="match status" value="1"/>
</dbReference>
<dbReference type="Gene3D" id="2.60.40.10">
    <property type="entry name" value="Immunoglobulins"/>
    <property type="match status" value="1"/>
</dbReference>
<dbReference type="Gene3D" id="2.60.40.1080">
    <property type="match status" value="3"/>
</dbReference>
<dbReference type="SUPFAM" id="SSF56300">
    <property type="entry name" value="Metallo-dependent phosphatases"/>
    <property type="match status" value="1"/>
</dbReference>
<evidence type="ECO:0000256" key="2">
    <source>
        <dbReference type="ARBA" id="ARBA00023157"/>
    </source>
</evidence>
<feature type="region of interest" description="Disordered" evidence="3">
    <location>
        <begin position="180"/>
        <end position="200"/>
    </location>
</feature>
<evidence type="ECO:0000313" key="6">
    <source>
        <dbReference type="EMBL" id="GGA00457.1"/>
    </source>
</evidence>
<dbReference type="SMART" id="SM00635">
    <property type="entry name" value="BID_2"/>
    <property type="match status" value="2"/>
</dbReference>
<feature type="domain" description="SLH" evidence="5">
    <location>
        <begin position="1597"/>
        <end position="1660"/>
    </location>
</feature>
<dbReference type="Pfam" id="PF02368">
    <property type="entry name" value="Big_2"/>
    <property type="match status" value="1"/>
</dbReference>
<gene>
    <name evidence="6" type="ORF">GCM10008018_53410</name>
</gene>
<dbReference type="InterPro" id="IPR008964">
    <property type="entry name" value="Invasin/intimin_cell_adhesion"/>
</dbReference>
<dbReference type="Gene3D" id="2.60.120.200">
    <property type="match status" value="1"/>
</dbReference>
<evidence type="ECO:0000259" key="5">
    <source>
        <dbReference type="PROSITE" id="PS51272"/>
    </source>
</evidence>
<organism evidence="6 7">
    <name type="scientific">Paenibacillus marchantiophytorum</name>
    <dbReference type="NCBI Taxonomy" id="1619310"/>
    <lineage>
        <taxon>Bacteria</taxon>
        <taxon>Bacillati</taxon>
        <taxon>Bacillota</taxon>
        <taxon>Bacilli</taxon>
        <taxon>Bacillales</taxon>
        <taxon>Paenibacillaceae</taxon>
        <taxon>Paenibacillus</taxon>
    </lineage>
</organism>
<dbReference type="InterPro" id="IPR029052">
    <property type="entry name" value="Metallo-depent_PP-like"/>
</dbReference>
<dbReference type="Pfam" id="PF13385">
    <property type="entry name" value="Laminin_G_3"/>
    <property type="match status" value="1"/>
</dbReference>
<feature type="chain" id="PRO_5045674680" description="SLH domain-containing protein" evidence="4">
    <location>
        <begin position="35"/>
        <end position="1721"/>
    </location>
</feature>
<evidence type="ECO:0000313" key="7">
    <source>
        <dbReference type="Proteomes" id="UP000615455"/>
    </source>
</evidence>
<keyword evidence="2" id="KW-1015">Disulfide bond</keyword>
<dbReference type="InterPro" id="IPR003343">
    <property type="entry name" value="Big_2"/>
</dbReference>
<sequence length="1721" mass="187359">MLRIQRFKPIIAQLVILLFLCQIALPSLTQQANAATAPATWVDGDRNYRMQLSFDNSVGTEDLTNYPVLIKLDASKIDYSVTASNDLRFYTSDQSSELPYEIEKWDPQGESLIWVKVPIIHAQSSADSIWLYYGGSSTINLQPKQVWDANYLLVYHFPDRIADYFYHPAQAQQYTDSSMNNNTGLRNAANASSSGPSYTLEAKDPRYNMVGRYYESHRGLVRATNGNVGDGQGQLTISAWVRANEYEINSLNYYVIARKRGADTQNQAYFMKIGGGKWSANLFTNDADPVKNGSTAPDLDAGVVTAEWTYLTLTYDQSQASNNLKLYRDGALVAAATRSGALITTSGSSTTPFTISKASDAGAAGGGYRGGVDEVRVSKQARSAAWVMADYQTMSKSSRFVIFGDKESKGAMQLTLIQPKQGAVYYSPDLSFGGVISEASTIRYQLDNQPEVVVDGSSKAFQSMLSQLKGGAHTLHVEAVSKADASAKASKTVTFTVDGRNLSPSAAPQGANGTLIQPSGDVTLQVKAESPTGEPVQVNFYQKDMKFVKDYSAKVPTDMAYERTDTMDPPSSATITSETALPASAYDQLKSSDGAYYNSKSLSNYPYQRFDLTISSDLNTVNQLDVTWEGHSKELVKLFAWNYSTSKWVQIASKLGNADNSDFKLTGTLDKTTMVNSSTKVAKLYVAATQHDTMLPGKNPTPSDYDFSFVWMTDTQLEAESFPGVYDAETQWIADNKDAQKIQYVIHTGDIVNSASQETQWKNADHSMKILENAGIPYGVIQGNHDTNDALYSKYFGAFRFKDKLVNGKPYYTAYNSMNKNHYDLISSGGVDFIILYMGWGGFDATSINWANQVLQQYKDRKGILAVHEYLLYEGAYGTDDYDGINIMNQIVKPNSNVFMVLCGHNQSTFYNVKRIGGKVVYELLHDYQDAALGGAAYMRMMYFDLKRQQIYMVPYSPITNDNYGFFQQKHEFYTMPIKWNNEPIELATGYVAITGSNVSTSSLNLAPVTAADGMASYVWKGLNPNQSYTWYGEVSDAFGHKVKTEESTFTIAAPAVQSIRLNGLAPMKIRQKLSSVVEATYTDGSIVPVKDYVISSSNTAVATVNANGLVSAIAEGQTDITVRVGLIATSYRLIVQALPSVQPLIQSIELTGLKAAVVGVRQQSVVTATYSNHTTSSLLGADQSLAPGLILTNADPSVAQLNALTGEVVALKAGQTVITATYQALFSSYTLLVKDNVDVPTPDPGPKLESLVISGIDSLKVGEKGQAAISARYSDKPNFVPVQDGVQITSSMESVASVNAQGEVIAVSPGRATITARYKGLEVSHEVQVAAATAPPPGGGGGGFIQTPVPADPDDIFIQKVKASELTANDGTDSLIVRAEKGKVQMELPYLTADQAKASSIHIQFDWGTLKVSASALVSDMPNKNPALVLSGSVWNDDYMDILKDLESHQSLRVKPVSDMMHVAWGASAQQGMIDIQMPMKEGFNSKRVGLYRISNDGQLLLQSLNASVDPSNMKFKATGSSDFVIVQKEVNYFDVKGHWAANVIGDLAARNMFDSMVADPIVAVQGEISFNPEKQITRAEFAALIARSLALPRAGSSPFADIPHTAWYSQEVAAALAAGIVDGISDSQFAPDAQITREQMAAMLMRAWKVKNSGGEAPRDGKAFVDWREVDDWAKEAIASVSSLHLMNGRADESFVPKGTATRAEGTQAIHNFLFQTNK</sequence>
<dbReference type="EMBL" id="BMHE01000038">
    <property type="protein sequence ID" value="GGA00457.1"/>
    <property type="molecule type" value="Genomic_DNA"/>
</dbReference>
<feature type="domain" description="SLH" evidence="5">
    <location>
        <begin position="1663"/>
        <end position="1721"/>
    </location>
</feature>
<dbReference type="InterPro" id="IPR013783">
    <property type="entry name" value="Ig-like_fold"/>
</dbReference>
<dbReference type="InterPro" id="IPR013320">
    <property type="entry name" value="ConA-like_dom_sf"/>
</dbReference>
<dbReference type="Pfam" id="PF00149">
    <property type="entry name" value="Metallophos"/>
    <property type="match status" value="1"/>
</dbReference>
<proteinExistence type="predicted"/>
<feature type="domain" description="SLH" evidence="5">
    <location>
        <begin position="1529"/>
        <end position="1596"/>
    </location>
</feature>
<feature type="compositionally biased region" description="Polar residues" evidence="3">
    <location>
        <begin position="180"/>
        <end position="197"/>
    </location>
</feature>
<keyword evidence="7" id="KW-1185">Reference proteome</keyword>
<evidence type="ECO:0000256" key="4">
    <source>
        <dbReference type="SAM" id="SignalP"/>
    </source>
</evidence>
<dbReference type="InterPro" id="IPR004843">
    <property type="entry name" value="Calcineurin-like_PHP"/>
</dbReference>
<evidence type="ECO:0000256" key="3">
    <source>
        <dbReference type="SAM" id="MobiDB-lite"/>
    </source>
</evidence>
<dbReference type="PANTHER" id="PTHR43143">
    <property type="entry name" value="METALLOPHOSPHOESTERASE, CALCINEURIN SUPERFAMILY"/>
    <property type="match status" value="1"/>
</dbReference>
<reference evidence="7" key="1">
    <citation type="journal article" date="2019" name="Int. J. Syst. Evol. Microbiol.">
        <title>The Global Catalogue of Microorganisms (GCM) 10K type strain sequencing project: providing services to taxonomists for standard genome sequencing and annotation.</title>
        <authorList>
            <consortium name="The Broad Institute Genomics Platform"/>
            <consortium name="The Broad Institute Genome Sequencing Center for Infectious Disease"/>
            <person name="Wu L."/>
            <person name="Ma J."/>
        </authorList>
    </citation>
    <scope>NUCLEOTIDE SEQUENCE [LARGE SCALE GENOMIC DNA]</scope>
    <source>
        <strain evidence="7">CGMCC 1.15043</strain>
    </source>
</reference>
<accession>A0ABQ1F611</accession>
<dbReference type="Pfam" id="PF00395">
    <property type="entry name" value="SLH"/>
    <property type="match status" value="2"/>
</dbReference>
<name>A0ABQ1F611_9BACL</name>
<comment type="caution">
    <text evidence="6">The sequence shown here is derived from an EMBL/GenBank/DDBJ whole genome shotgun (WGS) entry which is preliminary data.</text>
</comment>
<evidence type="ECO:0000256" key="1">
    <source>
        <dbReference type="ARBA" id="ARBA00022729"/>
    </source>
</evidence>
<dbReference type="InterPro" id="IPR001119">
    <property type="entry name" value="SLH_dom"/>
</dbReference>
<dbReference type="InterPro" id="IPR051918">
    <property type="entry name" value="STPP_CPPED1"/>
</dbReference>
<feature type="signal peptide" evidence="4">
    <location>
        <begin position="1"/>
        <end position="34"/>
    </location>
</feature>
<protein>
    <recommendedName>
        <fullName evidence="5">SLH domain-containing protein</fullName>
    </recommendedName>
</protein>
<dbReference type="SMART" id="SM00560">
    <property type="entry name" value="LamGL"/>
    <property type="match status" value="1"/>
</dbReference>
<dbReference type="InterPro" id="IPR006558">
    <property type="entry name" value="LamG-like"/>
</dbReference>
<dbReference type="PROSITE" id="PS51272">
    <property type="entry name" value="SLH"/>
    <property type="match status" value="3"/>
</dbReference>
<dbReference type="Gene3D" id="3.60.21.10">
    <property type="match status" value="1"/>
</dbReference>
<dbReference type="InterPro" id="IPR018765">
    <property type="entry name" value="DUF2341"/>
</dbReference>
<keyword evidence="1 4" id="KW-0732">Signal</keyword>
<dbReference type="PANTHER" id="PTHR43143:SF5">
    <property type="entry name" value="SECRETED PROTEIN"/>
    <property type="match status" value="1"/>
</dbReference>